<keyword evidence="1" id="KW-0378">Hydrolase</keyword>
<protein>
    <submittedName>
        <fullName evidence="6">DEAD/DEAH box helicase family protein</fullName>
    </submittedName>
</protein>
<keyword evidence="6" id="KW-0347">Helicase</keyword>
<evidence type="ECO:0000256" key="1">
    <source>
        <dbReference type="ARBA" id="ARBA00022801"/>
    </source>
</evidence>
<keyword evidence="2" id="KW-0863">Zinc-finger</keyword>
<dbReference type="Pfam" id="PF08455">
    <property type="entry name" value="SNF2_assoc"/>
    <property type="match status" value="1"/>
</dbReference>
<evidence type="ECO:0000259" key="5">
    <source>
        <dbReference type="PROSITE" id="PS51194"/>
    </source>
</evidence>
<keyword evidence="2" id="KW-0862">Zinc</keyword>
<dbReference type="InterPro" id="IPR007527">
    <property type="entry name" value="Znf_SWIM"/>
</dbReference>
<dbReference type="InterPro" id="IPR049730">
    <property type="entry name" value="SNF2/RAD54-like_C"/>
</dbReference>
<dbReference type="CDD" id="cd18793">
    <property type="entry name" value="SF2_C_SNF"/>
    <property type="match status" value="1"/>
</dbReference>
<dbReference type="InterPro" id="IPR013663">
    <property type="entry name" value="Helicase_SWF/SNF/SWI_bac"/>
</dbReference>
<dbReference type="RefSeq" id="WP_168151834.1">
    <property type="nucleotide sequence ID" value="NZ_JAAWVT010000004.1"/>
</dbReference>
<dbReference type="InterPro" id="IPR038718">
    <property type="entry name" value="SNF2-like_sf"/>
</dbReference>
<dbReference type="PROSITE" id="PS51194">
    <property type="entry name" value="HELICASE_CTER"/>
    <property type="match status" value="1"/>
</dbReference>
<dbReference type="InterPro" id="IPR027417">
    <property type="entry name" value="P-loop_NTPase"/>
</dbReference>
<dbReference type="PROSITE" id="PS50966">
    <property type="entry name" value="ZF_SWIM"/>
    <property type="match status" value="1"/>
</dbReference>
<dbReference type="GO" id="GO:0004386">
    <property type="term" value="F:helicase activity"/>
    <property type="evidence" value="ECO:0007669"/>
    <property type="project" value="UniProtKB-KW"/>
</dbReference>
<evidence type="ECO:0000259" key="4">
    <source>
        <dbReference type="PROSITE" id="PS51192"/>
    </source>
</evidence>
<evidence type="ECO:0000313" key="7">
    <source>
        <dbReference type="Proteomes" id="UP000746595"/>
    </source>
</evidence>
<feature type="domain" description="SWIM-type" evidence="3">
    <location>
        <begin position="59"/>
        <end position="98"/>
    </location>
</feature>
<accession>A0ABX1G6F0</accession>
<evidence type="ECO:0000259" key="3">
    <source>
        <dbReference type="PROSITE" id="PS50966"/>
    </source>
</evidence>
<feature type="domain" description="Helicase ATP-binding" evidence="4">
    <location>
        <begin position="673"/>
        <end position="840"/>
    </location>
</feature>
<dbReference type="SUPFAM" id="SSF52540">
    <property type="entry name" value="P-loop containing nucleoside triphosphate hydrolases"/>
    <property type="match status" value="2"/>
</dbReference>
<dbReference type="InterPro" id="IPR000330">
    <property type="entry name" value="SNF2_N"/>
</dbReference>
<dbReference type="SMART" id="SM00490">
    <property type="entry name" value="HELICc"/>
    <property type="match status" value="1"/>
</dbReference>
<feature type="domain" description="Helicase C-terminal" evidence="5">
    <location>
        <begin position="961"/>
        <end position="1126"/>
    </location>
</feature>
<keyword evidence="7" id="KW-1185">Reference proteome</keyword>
<dbReference type="PROSITE" id="PS51192">
    <property type="entry name" value="HELICASE_ATP_BIND_1"/>
    <property type="match status" value="1"/>
</dbReference>
<dbReference type="PANTHER" id="PTHR10799">
    <property type="entry name" value="SNF2/RAD54 HELICASE FAMILY"/>
    <property type="match status" value="1"/>
</dbReference>
<evidence type="ECO:0000313" key="6">
    <source>
        <dbReference type="EMBL" id="NKG21002.1"/>
    </source>
</evidence>
<dbReference type="Pfam" id="PF00176">
    <property type="entry name" value="SNF2-rel_dom"/>
    <property type="match status" value="1"/>
</dbReference>
<sequence length="1126" mass="125170">MSSAAPMISSTTLIRNLVGPLSLDRGAAYATQGRVLDVDWIAPMSIVRASVLGAGGNIYRTAVHSQIRDGYLMPQHGICTCPVGSNCKHAAAALLAYMWGGSTEVEEVDPRAPWERTLLSLMGEDGTEKQNLEERTLGVQFELRPRTLHRYQAAAIAKIKGGEIPHTSKLELVLRPVQLNDKGRWVSGNLAWQHFRYTRTGGIPVLPFDFAYDPDHIEWFCALLQLNSFTAWNGTHLSASDFLSPMLWEHLRSAAGLGIELRGPSAKSTIKLHEPVAIRTDVLTEGKKLRVRPLVDILPADFNTDFIGSVADHGVFWWSATEGMKHVNLNLAPTRARIPPILTGLLGTDKKVLIPANARENFEQEYLPKLAKASELSSVDHSIQVPTSMEPTMQLLLRHVLWSPETPRKRKEDKASVPGFELHWGYSYGDTLLPLRAQPTAGIERNTKAEMVLQREASAAMADFPGAFNSVFTNSQHHAVAKNTVVTLTGVEAAHFINTALPALRRIKNLEVTVEGVPADYEELTADPLITISTENTESNDWFDLGVEVRIDGNNVPFTELFQALAHADQYLMLPDGKYFALDRPEYEQLRRLIEEARTLSDATADGSIRISKHQASLWEDLKDIATNVEASEAWKVSAEGLTNILTVEHAPVPAGINATLRPYQREGFEWLSFLYDNSLGGVLADDMGLGKTLQTLALIQHAKDNHDESTGPMPPFLVIAPTSVVSNWEAEARRFAPELSSIYITETVRRGGVPLQDIAAAVDIVITSYGLFRIDQDEYAATKFSGLILDEAQFVKNPATQAAKQARDFPTPFKLAITGTPMENNLSELWSLFAVAAPGLFPTLKRFDETYRKPIEKDGDDEALKRLRRRIRPLMLRRTKELVATDLPEKQEQVLELDLSPKHRVIYQRHLQRERQKVLGMLEDMDKNRFAVFSSLTKLRQLSLDASLIDDEYSSVPSSKLDALLEQLEDLTSEGHNALVFSQFTSFLTKASDRLNAAGIEHAYLDGSTTKRAKVIESFTSGKVQVFLISLKAGGFGLNLTQADYCFLMDPWWNPASENQAVDRAHRIGQKRNVMVYRMVSKNTIEEKVMALKDKKAKLFTAVLDDDAAFASAISADDVRSLFAD</sequence>
<dbReference type="SMART" id="SM00487">
    <property type="entry name" value="DEXDc"/>
    <property type="match status" value="1"/>
</dbReference>
<dbReference type="CDD" id="cd18012">
    <property type="entry name" value="DEXQc_arch_SWI2_SNF2"/>
    <property type="match status" value="1"/>
</dbReference>
<dbReference type="InterPro" id="IPR001650">
    <property type="entry name" value="Helicase_C-like"/>
</dbReference>
<evidence type="ECO:0000256" key="2">
    <source>
        <dbReference type="PROSITE-ProRule" id="PRU00325"/>
    </source>
</evidence>
<gene>
    <name evidence="6" type="ORF">HED64_09840</name>
</gene>
<proteinExistence type="predicted"/>
<keyword evidence="6" id="KW-0067">ATP-binding</keyword>
<dbReference type="EMBL" id="JAAWVT010000004">
    <property type="protein sequence ID" value="NKG21002.1"/>
    <property type="molecule type" value="Genomic_DNA"/>
</dbReference>
<dbReference type="Proteomes" id="UP000746595">
    <property type="component" value="Unassembled WGS sequence"/>
</dbReference>
<dbReference type="Gene3D" id="3.40.50.10810">
    <property type="entry name" value="Tandem AAA-ATPase domain"/>
    <property type="match status" value="1"/>
</dbReference>
<dbReference type="InterPro" id="IPR014001">
    <property type="entry name" value="Helicase_ATP-bd"/>
</dbReference>
<name>A0ABX1G6F0_9MICC</name>
<keyword evidence="2" id="KW-0479">Metal-binding</keyword>
<reference evidence="6 7" key="1">
    <citation type="submission" date="2020-04" db="EMBL/GenBank/DDBJ databases">
        <title>Paeniglutamicibacter sp. ANT13_2, a novel actinomycete isolated from sediment in Antarctica.</title>
        <authorList>
            <person name="Sakdapetsiri C."/>
            <person name="Pinyakong O."/>
        </authorList>
    </citation>
    <scope>NUCLEOTIDE SEQUENCE [LARGE SCALE GENOMIC DNA]</scope>
    <source>
        <strain evidence="6 7">ANT13_2</strain>
    </source>
</reference>
<dbReference type="Gene3D" id="3.40.50.300">
    <property type="entry name" value="P-loop containing nucleotide triphosphate hydrolases"/>
    <property type="match status" value="1"/>
</dbReference>
<organism evidence="6 7">
    <name type="scientific">Paeniglutamicibacter terrestris</name>
    <dbReference type="NCBI Taxonomy" id="2723403"/>
    <lineage>
        <taxon>Bacteria</taxon>
        <taxon>Bacillati</taxon>
        <taxon>Actinomycetota</taxon>
        <taxon>Actinomycetes</taxon>
        <taxon>Micrococcales</taxon>
        <taxon>Micrococcaceae</taxon>
        <taxon>Paeniglutamicibacter</taxon>
    </lineage>
</organism>
<comment type="caution">
    <text evidence="6">The sequence shown here is derived from an EMBL/GenBank/DDBJ whole genome shotgun (WGS) entry which is preliminary data.</text>
</comment>
<dbReference type="Pfam" id="PF00271">
    <property type="entry name" value="Helicase_C"/>
    <property type="match status" value="1"/>
</dbReference>
<keyword evidence="6" id="KW-0547">Nucleotide-binding</keyword>